<comment type="caution">
    <text evidence="1">The sequence shown here is derived from an EMBL/GenBank/DDBJ whole genome shotgun (WGS) entry which is preliminary data.</text>
</comment>
<accession>A0AAE1YQ10</accession>
<keyword evidence="2" id="KW-1185">Reference proteome</keyword>
<reference evidence="1" key="1">
    <citation type="submission" date="2020-06" db="EMBL/GenBank/DDBJ databases">
        <authorList>
            <person name="Li T."/>
            <person name="Hu X."/>
            <person name="Zhang T."/>
            <person name="Song X."/>
            <person name="Zhang H."/>
            <person name="Dai N."/>
            <person name="Sheng W."/>
            <person name="Hou X."/>
            <person name="Wei L."/>
        </authorList>
    </citation>
    <scope>NUCLEOTIDE SEQUENCE</scope>
    <source>
        <strain evidence="1">3651</strain>
        <tissue evidence="1">Leaf</tissue>
    </source>
</reference>
<proteinExistence type="predicted"/>
<dbReference type="Proteomes" id="UP001293254">
    <property type="component" value="Unassembled WGS sequence"/>
</dbReference>
<sequence>MALPCNYTRPKGASQAVGPPAWSRPIAPPSLHLSNASGFDPGMRDGLRFCSLGNKDYYLDSALKFTVKLMNAKHLNLSLNITTFPNLKKLEFEAPRCHGHLLRFFLESADNLQLLTLRMAFYEDHQNRGSQAAVRDGGLRFRDA</sequence>
<evidence type="ECO:0000313" key="2">
    <source>
        <dbReference type="Proteomes" id="UP001293254"/>
    </source>
</evidence>
<gene>
    <name evidence="1" type="ORF">Salat_0588900</name>
</gene>
<evidence type="ECO:0000313" key="1">
    <source>
        <dbReference type="EMBL" id="KAK4434261.1"/>
    </source>
</evidence>
<dbReference type="AlphaFoldDB" id="A0AAE1YQ10"/>
<protein>
    <submittedName>
        <fullName evidence="1">Uncharacterized protein</fullName>
    </submittedName>
</protein>
<dbReference type="EMBL" id="JACGWO010000002">
    <property type="protein sequence ID" value="KAK4434261.1"/>
    <property type="molecule type" value="Genomic_DNA"/>
</dbReference>
<organism evidence="1 2">
    <name type="scientific">Sesamum alatum</name>
    <dbReference type="NCBI Taxonomy" id="300844"/>
    <lineage>
        <taxon>Eukaryota</taxon>
        <taxon>Viridiplantae</taxon>
        <taxon>Streptophyta</taxon>
        <taxon>Embryophyta</taxon>
        <taxon>Tracheophyta</taxon>
        <taxon>Spermatophyta</taxon>
        <taxon>Magnoliopsida</taxon>
        <taxon>eudicotyledons</taxon>
        <taxon>Gunneridae</taxon>
        <taxon>Pentapetalae</taxon>
        <taxon>asterids</taxon>
        <taxon>lamiids</taxon>
        <taxon>Lamiales</taxon>
        <taxon>Pedaliaceae</taxon>
        <taxon>Sesamum</taxon>
    </lineage>
</organism>
<name>A0AAE1YQ10_9LAMI</name>
<reference evidence="1" key="2">
    <citation type="journal article" date="2024" name="Plant">
        <title>Genomic evolution and insights into agronomic trait innovations of Sesamum species.</title>
        <authorList>
            <person name="Miao H."/>
            <person name="Wang L."/>
            <person name="Qu L."/>
            <person name="Liu H."/>
            <person name="Sun Y."/>
            <person name="Le M."/>
            <person name="Wang Q."/>
            <person name="Wei S."/>
            <person name="Zheng Y."/>
            <person name="Lin W."/>
            <person name="Duan Y."/>
            <person name="Cao H."/>
            <person name="Xiong S."/>
            <person name="Wang X."/>
            <person name="Wei L."/>
            <person name="Li C."/>
            <person name="Ma Q."/>
            <person name="Ju M."/>
            <person name="Zhao R."/>
            <person name="Li G."/>
            <person name="Mu C."/>
            <person name="Tian Q."/>
            <person name="Mei H."/>
            <person name="Zhang T."/>
            <person name="Gao T."/>
            <person name="Zhang H."/>
        </authorList>
    </citation>
    <scope>NUCLEOTIDE SEQUENCE</scope>
    <source>
        <strain evidence="1">3651</strain>
    </source>
</reference>